<dbReference type="GO" id="GO:0022900">
    <property type="term" value="P:electron transport chain"/>
    <property type="evidence" value="ECO:0007669"/>
    <property type="project" value="InterPro"/>
</dbReference>
<evidence type="ECO:0000256" key="5">
    <source>
        <dbReference type="ARBA" id="ARBA00023004"/>
    </source>
</evidence>
<keyword evidence="2 7" id="KW-0349">Heme</keyword>
<feature type="binding site" description="covalent" evidence="7">
    <location>
        <position position="141"/>
    </location>
    <ligand>
        <name>heme c</name>
        <dbReference type="ChEBI" id="CHEBI:61717"/>
    </ligand>
</feature>
<keyword evidence="8" id="KW-0732">Signal</keyword>
<dbReference type="PRINTS" id="PR00608">
    <property type="entry name" value="CYTCHROMECII"/>
</dbReference>
<dbReference type="InterPro" id="IPR012127">
    <property type="entry name" value="Cyt_c_prime"/>
</dbReference>
<dbReference type="InterPro" id="IPR010980">
    <property type="entry name" value="Cyt_c/b562"/>
</dbReference>
<dbReference type="Proteomes" id="UP000225972">
    <property type="component" value="Unassembled WGS sequence"/>
</dbReference>
<feature type="binding site" description="covalent" evidence="7">
    <location>
        <position position="138"/>
    </location>
    <ligand>
        <name>heme c</name>
        <dbReference type="ChEBI" id="CHEBI:61717"/>
    </ligand>
</feature>
<gene>
    <name evidence="9" type="primary">cycP</name>
    <name evidence="9" type="ORF">TRP8649_02870</name>
</gene>
<dbReference type="GO" id="GO:0009055">
    <property type="term" value="F:electron transfer activity"/>
    <property type="evidence" value="ECO:0007669"/>
    <property type="project" value="InterPro"/>
</dbReference>
<dbReference type="InterPro" id="IPR015984">
    <property type="entry name" value="Cyt_c_prime_subgr"/>
</dbReference>
<evidence type="ECO:0000256" key="1">
    <source>
        <dbReference type="ARBA" id="ARBA00022448"/>
    </source>
</evidence>
<organism evidence="9 10">
    <name type="scientific">Pelagimonas phthalicica</name>
    <dbReference type="NCBI Taxonomy" id="1037362"/>
    <lineage>
        <taxon>Bacteria</taxon>
        <taxon>Pseudomonadati</taxon>
        <taxon>Pseudomonadota</taxon>
        <taxon>Alphaproteobacteria</taxon>
        <taxon>Rhodobacterales</taxon>
        <taxon>Roseobacteraceae</taxon>
        <taxon>Pelagimonas</taxon>
    </lineage>
</organism>
<keyword evidence="5 6" id="KW-0408">Iron</keyword>
<dbReference type="GO" id="GO:0042597">
    <property type="term" value="C:periplasmic space"/>
    <property type="evidence" value="ECO:0007669"/>
    <property type="project" value="InterPro"/>
</dbReference>
<keyword evidence="1" id="KW-0813">Transport</keyword>
<feature type="chain" id="PRO_5012737423" evidence="8">
    <location>
        <begin position="21"/>
        <end position="149"/>
    </location>
</feature>
<protein>
    <submittedName>
        <fullName evidence="9">Cytochrome c</fullName>
    </submittedName>
</protein>
<dbReference type="GO" id="GO:0005506">
    <property type="term" value="F:iron ion binding"/>
    <property type="evidence" value="ECO:0007669"/>
    <property type="project" value="InterPro"/>
</dbReference>
<dbReference type="OrthoDB" id="7596534at2"/>
<evidence type="ECO:0000256" key="8">
    <source>
        <dbReference type="SAM" id="SignalP"/>
    </source>
</evidence>
<proteinExistence type="predicted"/>
<evidence type="ECO:0000256" key="7">
    <source>
        <dbReference type="PIRSR" id="PIRSR000027-2"/>
    </source>
</evidence>
<feature type="signal peptide" evidence="8">
    <location>
        <begin position="1"/>
        <end position="20"/>
    </location>
</feature>
<dbReference type="RefSeq" id="WP_099246309.1">
    <property type="nucleotide sequence ID" value="NZ_FXXP01000002.1"/>
</dbReference>
<evidence type="ECO:0000256" key="3">
    <source>
        <dbReference type="ARBA" id="ARBA00022723"/>
    </source>
</evidence>
<evidence type="ECO:0000313" key="9">
    <source>
        <dbReference type="EMBL" id="SMX28744.1"/>
    </source>
</evidence>
<name>A0A238JEV4_9RHOB</name>
<dbReference type="EMBL" id="FXXP01000002">
    <property type="protein sequence ID" value="SMX28744.1"/>
    <property type="molecule type" value="Genomic_DNA"/>
</dbReference>
<keyword evidence="3 6" id="KW-0479">Metal-binding</keyword>
<evidence type="ECO:0000256" key="4">
    <source>
        <dbReference type="ARBA" id="ARBA00022982"/>
    </source>
</evidence>
<keyword evidence="4" id="KW-0249">Electron transport</keyword>
<dbReference type="PIRSF" id="PIRSF000027">
    <property type="entry name" value="Cytc_c_prime"/>
    <property type="match status" value="1"/>
</dbReference>
<keyword evidence="10" id="KW-1185">Reference proteome</keyword>
<sequence length="149" mass="15289">MKKSFATVAVLATLATTAMAEVPQAVKARQGQFNIMALNLGILGGMAKGQVEYNAEAAQAAADSLVAVSMIHQTALWPEGTDADSIEGTRALPAIWANIDDVVAKWGAFGEAAKAMQAAAGQGQDQIGPNMGAIGGSCKGCHDTYRAPQ</sequence>
<evidence type="ECO:0000256" key="2">
    <source>
        <dbReference type="ARBA" id="ARBA00022617"/>
    </source>
</evidence>
<comment type="PTM">
    <text evidence="7">Binds 1 heme group per subunit.</text>
</comment>
<feature type="binding site" description="axial binding residue" evidence="6">
    <location>
        <position position="142"/>
    </location>
    <ligand>
        <name>heme c</name>
        <dbReference type="ChEBI" id="CHEBI:61717"/>
    </ligand>
    <ligandPart>
        <name>Fe</name>
        <dbReference type="ChEBI" id="CHEBI:18248"/>
    </ligandPart>
</feature>
<dbReference type="SUPFAM" id="SSF47175">
    <property type="entry name" value="Cytochromes"/>
    <property type="match status" value="1"/>
</dbReference>
<dbReference type="AlphaFoldDB" id="A0A238JEV4"/>
<dbReference type="PROSITE" id="PS51009">
    <property type="entry name" value="CYTCII"/>
    <property type="match status" value="1"/>
</dbReference>
<dbReference type="InterPro" id="IPR002321">
    <property type="entry name" value="Cyt_c_II"/>
</dbReference>
<dbReference type="Gene3D" id="1.20.120.10">
    <property type="entry name" value="Cytochrome c/b562"/>
    <property type="match status" value="1"/>
</dbReference>
<reference evidence="10" key="1">
    <citation type="submission" date="2017-05" db="EMBL/GenBank/DDBJ databases">
        <authorList>
            <person name="Rodrigo-Torres L."/>
            <person name="Arahal R. D."/>
            <person name="Lucena T."/>
        </authorList>
    </citation>
    <scope>NUCLEOTIDE SEQUENCE [LARGE SCALE GENOMIC DNA]</scope>
    <source>
        <strain evidence="10">CECT 8649</strain>
    </source>
</reference>
<accession>A0A238JEV4</accession>
<evidence type="ECO:0000256" key="6">
    <source>
        <dbReference type="PIRSR" id="PIRSR000027-1"/>
    </source>
</evidence>
<dbReference type="GO" id="GO:0020037">
    <property type="term" value="F:heme binding"/>
    <property type="evidence" value="ECO:0007669"/>
    <property type="project" value="InterPro"/>
</dbReference>
<evidence type="ECO:0000313" key="10">
    <source>
        <dbReference type="Proteomes" id="UP000225972"/>
    </source>
</evidence>
<dbReference type="Pfam" id="PF01322">
    <property type="entry name" value="Cytochrom_C_2"/>
    <property type="match status" value="1"/>
</dbReference>